<dbReference type="EMBL" id="CP071502">
    <property type="protein sequence ID" value="QSX36766.1"/>
    <property type="molecule type" value="Genomic_DNA"/>
</dbReference>
<dbReference type="CDD" id="cd14789">
    <property type="entry name" value="Tiki"/>
    <property type="match status" value="1"/>
</dbReference>
<accession>A0ABX7QZ23</accession>
<dbReference type="Pfam" id="PF01963">
    <property type="entry name" value="TraB_PrgY_gumN"/>
    <property type="match status" value="1"/>
</dbReference>
<organism evidence="1 2">
    <name type="scientific">Shewanella sedimentimangrovi</name>
    <dbReference type="NCBI Taxonomy" id="2814293"/>
    <lineage>
        <taxon>Bacteria</taxon>
        <taxon>Pseudomonadati</taxon>
        <taxon>Pseudomonadota</taxon>
        <taxon>Gammaproteobacteria</taxon>
        <taxon>Alteromonadales</taxon>
        <taxon>Shewanellaceae</taxon>
        <taxon>Shewanella</taxon>
    </lineage>
</organism>
<protein>
    <submittedName>
        <fullName evidence="1">TraB/GumN family protein</fullName>
    </submittedName>
</protein>
<sequence>MMATSRLVWGFVLMLLTGHIAWAAVDDKPPFFSFSYQGKTVHLLGSIHVGQADFYPLPKAVSLAFEQAGALVVEADVTNPQTDMAALLRQYAMHPTPPDKATGAALALFCRDKAQVCSQLAAMSPWLQATQITLMRFAAAGLEAQYGVDQYLLERHGDKQILELESIDFQFKLMHGLPPETQWSMVDEALAMGDEQISTMIASWRRGDAQTLQALLDEGMGADDARLHQLLLTDRNRKMADTLMGMLAAEDTPEHLFVVVGAAHLLGDESLPYWLARQGIALEGHFDICAANPCRIMPGTMQLQ</sequence>
<dbReference type="PANTHER" id="PTHR40590">
    <property type="entry name" value="CYTOPLASMIC PROTEIN-RELATED"/>
    <property type="match status" value="1"/>
</dbReference>
<gene>
    <name evidence="1" type="ORF">JYB85_16030</name>
</gene>
<dbReference type="PANTHER" id="PTHR40590:SF1">
    <property type="entry name" value="CYTOPLASMIC PROTEIN"/>
    <property type="match status" value="1"/>
</dbReference>
<evidence type="ECO:0000313" key="1">
    <source>
        <dbReference type="EMBL" id="QSX36766.1"/>
    </source>
</evidence>
<evidence type="ECO:0000313" key="2">
    <source>
        <dbReference type="Proteomes" id="UP000663207"/>
    </source>
</evidence>
<reference evidence="1 2" key="1">
    <citation type="submission" date="2021-03" db="EMBL/GenBank/DDBJ databases">
        <title>Novel species identification of genus Shewanella.</title>
        <authorList>
            <person name="Liu G."/>
            <person name="Zhang Q."/>
        </authorList>
    </citation>
    <scope>NUCLEOTIDE SEQUENCE [LARGE SCALE GENOMIC DNA]</scope>
    <source>
        <strain evidence="1 2">FJAT-52962</strain>
    </source>
</reference>
<keyword evidence="2" id="KW-1185">Reference proteome</keyword>
<dbReference type="InterPro" id="IPR047111">
    <property type="entry name" value="YbaP-like"/>
</dbReference>
<dbReference type="RefSeq" id="WP_207380093.1">
    <property type="nucleotide sequence ID" value="NZ_CP071502.1"/>
</dbReference>
<dbReference type="InterPro" id="IPR002816">
    <property type="entry name" value="TraB/PrgY/GumN_fam"/>
</dbReference>
<name>A0ABX7QZ23_9GAMM</name>
<dbReference type="Proteomes" id="UP000663207">
    <property type="component" value="Chromosome"/>
</dbReference>
<proteinExistence type="predicted"/>